<dbReference type="SUPFAM" id="SSF50494">
    <property type="entry name" value="Trypsin-like serine proteases"/>
    <property type="match status" value="1"/>
</dbReference>
<evidence type="ECO:0000256" key="5">
    <source>
        <dbReference type="ARBA" id="ARBA00022825"/>
    </source>
</evidence>
<protein>
    <recommendedName>
        <fullName evidence="6">Serine protease</fullName>
        <ecNumber evidence="6">3.4.21.-</ecNumber>
    </recommendedName>
</protein>
<feature type="region of interest" description="Disordered" evidence="7">
    <location>
        <begin position="407"/>
        <end position="428"/>
    </location>
</feature>
<comment type="caution">
    <text evidence="9">The sequence shown here is derived from an EMBL/GenBank/DDBJ whole genome shotgun (WGS) entry which is preliminary data.</text>
</comment>
<reference evidence="9" key="1">
    <citation type="submission" date="2021-01" db="EMBL/GenBank/DDBJ databases">
        <authorList>
            <person name="Zhong Y.L."/>
        </authorList>
    </citation>
    <scope>NUCLEOTIDE SEQUENCE</scope>
    <source>
        <strain evidence="9">KCTC 23302</strain>
    </source>
</reference>
<feature type="domain" description="MAM" evidence="8">
    <location>
        <begin position="391"/>
        <end position="564"/>
    </location>
</feature>
<dbReference type="InterPro" id="IPR043504">
    <property type="entry name" value="Peptidase_S1_PA_chymotrypsin"/>
</dbReference>
<dbReference type="GO" id="GO:0006508">
    <property type="term" value="P:proteolysis"/>
    <property type="evidence" value="ECO:0007669"/>
    <property type="project" value="UniProtKB-KW"/>
</dbReference>
<evidence type="ECO:0000256" key="2">
    <source>
        <dbReference type="ARBA" id="ARBA00022670"/>
    </source>
</evidence>
<keyword evidence="5 6" id="KW-0720">Serine protease</keyword>
<keyword evidence="10" id="KW-1185">Reference proteome</keyword>
<dbReference type="InterPro" id="IPR009003">
    <property type="entry name" value="Peptidase_S1_PA"/>
</dbReference>
<dbReference type="EMBL" id="JAERQJ010000001">
    <property type="protein sequence ID" value="MBL0682771.1"/>
    <property type="molecule type" value="Genomic_DNA"/>
</dbReference>
<evidence type="ECO:0000313" key="10">
    <source>
        <dbReference type="Proteomes" id="UP000651057"/>
    </source>
</evidence>
<organism evidence="9 10">
    <name type="scientific">Aquimarina mytili</name>
    <dbReference type="NCBI Taxonomy" id="874423"/>
    <lineage>
        <taxon>Bacteria</taxon>
        <taxon>Pseudomonadati</taxon>
        <taxon>Bacteroidota</taxon>
        <taxon>Flavobacteriia</taxon>
        <taxon>Flavobacteriales</taxon>
        <taxon>Flavobacteriaceae</taxon>
        <taxon>Aquimarina</taxon>
    </lineage>
</organism>
<dbReference type="GO" id="GO:0004252">
    <property type="term" value="F:serine-type endopeptidase activity"/>
    <property type="evidence" value="ECO:0007669"/>
    <property type="project" value="InterPro"/>
</dbReference>
<accession>A0A936ZX99</accession>
<dbReference type="PROSITE" id="PS50060">
    <property type="entry name" value="MAM_2"/>
    <property type="match status" value="1"/>
</dbReference>
<dbReference type="PROSITE" id="PS00134">
    <property type="entry name" value="TRYPSIN_HIS"/>
    <property type="match status" value="1"/>
</dbReference>
<dbReference type="PANTHER" id="PTHR23282:SF101">
    <property type="entry name" value="MAM DOMAIN-CONTAINING PROTEIN"/>
    <property type="match status" value="1"/>
</dbReference>
<dbReference type="Pfam" id="PF18962">
    <property type="entry name" value="Por_Secre_tail"/>
    <property type="match status" value="1"/>
</dbReference>
<dbReference type="NCBIfam" id="TIGR04183">
    <property type="entry name" value="Por_Secre_tail"/>
    <property type="match status" value="1"/>
</dbReference>
<dbReference type="GO" id="GO:0016020">
    <property type="term" value="C:membrane"/>
    <property type="evidence" value="ECO:0007669"/>
    <property type="project" value="InterPro"/>
</dbReference>
<dbReference type="InterPro" id="IPR018114">
    <property type="entry name" value="TRYPSIN_HIS"/>
</dbReference>
<dbReference type="InterPro" id="IPR013320">
    <property type="entry name" value="ConA-like_dom_sf"/>
</dbReference>
<comment type="similarity">
    <text evidence="1 6">Belongs to the peptidase S1B family.</text>
</comment>
<dbReference type="EC" id="3.4.21.-" evidence="6"/>
<evidence type="ECO:0000256" key="4">
    <source>
        <dbReference type="ARBA" id="ARBA00022801"/>
    </source>
</evidence>
<dbReference type="InterPro" id="IPR051560">
    <property type="entry name" value="MAM_domain-containing"/>
</dbReference>
<dbReference type="RefSeq" id="WP_201917055.1">
    <property type="nucleotide sequence ID" value="NZ_BAABAX010000021.1"/>
</dbReference>
<keyword evidence="3" id="KW-0732">Signal</keyword>
<dbReference type="Pfam" id="PF13365">
    <property type="entry name" value="Trypsin_2"/>
    <property type="match status" value="1"/>
</dbReference>
<dbReference type="PRINTS" id="PR00839">
    <property type="entry name" value="V8PROTEASE"/>
</dbReference>
<evidence type="ECO:0000256" key="7">
    <source>
        <dbReference type="SAM" id="MobiDB-lite"/>
    </source>
</evidence>
<dbReference type="InterPro" id="IPR000998">
    <property type="entry name" value="MAM_dom"/>
</dbReference>
<evidence type="ECO:0000256" key="3">
    <source>
        <dbReference type="ARBA" id="ARBA00022729"/>
    </source>
</evidence>
<dbReference type="InterPro" id="IPR008256">
    <property type="entry name" value="Peptidase_S1B"/>
</dbReference>
<evidence type="ECO:0000256" key="6">
    <source>
        <dbReference type="RuleBase" id="RU004296"/>
    </source>
</evidence>
<dbReference type="Gene3D" id="2.60.120.200">
    <property type="match status" value="1"/>
</dbReference>
<dbReference type="Pfam" id="PF00629">
    <property type="entry name" value="MAM"/>
    <property type="match status" value="1"/>
</dbReference>
<dbReference type="PANTHER" id="PTHR23282">
    <property type="entry name" value="APICAL ENDOSOMAL GLYCOPROTEIN PRECURSOR"/>
    <property type="match status" value="1"/>
</dbReference>
<dbReference type="Gene3D" id="2.40.10.10">
    <property type="entry name" value="Trypsin-like serine proteases"/>
    <property type="match status" value="2"/>
</dbReference>
<gene>
    <name evidence="9" type="ORF">JJQ60_04530</name>
</gene>
<dbReference type="SUPFAM" id="SSF49899">
    <property type="entry name" value="Concanavalin A-like lectins/glucanases"/>
    <property type="match status" value="1"/>
</dbReference>
<dbReference type="GO" id="GO:0005975">
    <property type="term" value="P:carbohydrate metabolic process"/>
    <property type="evidence" value="ECO:0007669"/>
    <property type="project" value="UniProtKB-ARBA"/>
</dbReference>
<dbReference type="GO" id="GO:0004553">
    <property type="term" value="F:hydrolase activity, hydrolyzing O-glycosyl compounds"/>
    <property type="evidence" value="ECO:0007669"/>
    <property type="project" value="UniProtKB-ARBA"/>
</dbReference>
<name>A0A936ZX99_9FLAO</name>
<dbReference type="InterPro" id="IPR026444">
    <property type="entry name" value="Secre_tail"/>
</dbReference>
<dbReference type="CDD" id="cd06263">
    <property type="entry name" value="MAM"/>
    <property type="match status" value="1"/>
</dbReference>
<keyword evidence="4 6" id="KW-0378">Hydrolase</keyword>
<evidence type="ECO:0000256" key="1">
    <source>
        <dbReference type="ARBA" id="ARBA00008764"/>
    </source>
</evidence>
<sequence length="816" mass="86167">MNFYNTNSSNFKQRYSLQKFGVLACMVLMLLPAISLAQIAPLKSTYKAFNQAIKSNDNLAKSTSEVITETISEKGATWLRLFFEDVNLGKNSSLTITSDLDGASQTLTAATIKDWKNTSAYFNGDKVTLKLIVAPGERSIGFNIKELGIGLLDPTTKSQCGSSDDRVDSNDAAIGRIVPIGCTGWIITNGRLVTAGHCVGSRAQIIEFNVPKSNPDRTIVHPGPEDQYPIGNFVSPYPGNASQANDWAVFTASANSQTGLTPIQAQAKSFNVVRTDPGSNITITGFGTDTGIDNQTQQIHTGPLSSVNNTFVRYRTDTTGGNSGSPIIDAATGNAVGVHAYGGCSGSGGSNSGERATIPAFWDAMGLGGGGPDPGNDDCTGDVSSFPFVESFESSLGQWKNTSVGDDLTWTRNSGGTPSNGTGPSSAADGNTYIYVEASGNGTGYPNKRALLNSPCLDFSSLSTPRLAFQYHMLGSAINSLTVEARTNNTGNWTSVFSRTGEQGSNWNTADVDLSSYAGDSSVQLRFNVVTGSGGSGWQSDIAIDAVSIQNGSGGPDPGPTCEALNFNDFTVNPFSNQDRGGTASITNGGAALSMQSNTWKEIALSYTVTASTVIEFEFSSTSQGEIHAVGFEDDDALTPTRYFKVHGTQNYGVTNYDNYSGGTTKYTIPVGNFYTGAMNRLVFINDNDAGSGNNSIFSNVKIYEGSCGQALAESVANQESVDPIFGTEGESNDAFNVRMTPNPTKGSFSIYVNSGTKGNVNAVFYSILGRKVGQKQLRPGVNTLSPASLSMNPGIYLVTFDDNRGGSTTQKLIVQ</sequence>
<feature type="compositionally biased region" description="Low complexity" evidence="7">
    <location>
        <begin position="413"/>
        <end position="426"/>
    </location>
</feature>
<dbReference type="SMART" id="SM00137">
    <property type="entry name" value="MAM"/>
    <property type="match status" value="1"/>
</dbReference>
<keyword evidence="2 6" id="KW-0645">Protease</keyword>
<dbReference type="Proteomes" id="UP000651057">
    <property type="component" value="Unassembled WGS sequence"/>
</dbReference>
<evidence type="ECO:0000313" key="9">
    <source>
        <dbReference type="EMBL" id="MBL0682771.1"/>
    </source>
</evidence>
<proteinExistence type="inferred from homology"/>
<dbReference type="AlphaFoldDB" id="A0A936ZX99"/>
<evidence type="ECO:0000259" key="8">
    <source>
        <dbReference type="PROSITE" id="PS50060"/>
    </source>
</evidence>